<dbReference type="OrthoDB" id="18786at2759"/>
<keyword evidence="2" id="KW-1185">Reference proteome</keyword>
<dbReference type="GO" id="GO:0017119">
    <property type="term" value="C:Golgi transport complex"/>
    <property type="evidence" value="ECO:0007669"/>
    <property type="project" value="InterPro"/>
</dbReference>
<dbReference type="EMBL" id="CACTIH010007408">
    <property type="protein sequence ID" value="CAA3012698.1"/>
    <property type="molecule type" value="Genomic_DNA"/>
</dbReference>
<comment type="caution">
    <text evidence="1">The sequence shown here is derived from an EMBL/GenBank/DDBJ whole genome shotgun (WGS) entry which is preliminary data.</text>
</comment>
<dbReference type="PANTHER" id="PTHR13228:SF3">
    <property type="entry name" value="CONSERVED OLIGOMERIC GOLGI COMPLEX SUBUNIT 5"/>
    <property type="match status" value="1"/>
</dbReference>
<dbReference type="Gramene" id="OE9A012225T1">
    <property type="protein sequence ID" value="OE9A012225C1"/>
    <property type="gene ID" value="OE9A012225"/>
</dbReference>
<dbReference type="PANTHER" id="PTHR13228">
    <property type="entry name" value="CONSERVED OLIGOMERIC GOLGI COMPLEX COMPONENT 5"/>
    <property type="match status" value="1"/>
</dbReference>
<accession>A0A8S0U1E5</accession>
<evidence type="ECO:0000313" key="1">
    <source>
        <dbReference type="EMBL" id="CAA3012698.1"/>
    </source>
</evidence>
<protein>
    <submittedName>
        <fullName evidence="1">Conserved oligomeric Golgi complex subunit 5</fullName>
    </submittedName>
</protein>
<dbReference type="AlphaFoldDB" id="A0A8S0U1E5"/>
<gene>
    <name evidence="1" type="ORF">OLEA9_A012225</name>
</gene>
<dbReference type="InterPro" id="IPR019465">
    <property type="entry name" value="Cog5"/>
</dbReference>
<name>A0A8S0U1E5_OLEEU</name>
<dbReference type="GO" id="GO:0006891">
    <property type="term" value="P:intra-Golgi vesicle-mediated transport"/>
    <property type="evidence" value="ECO:0007669"/>
    <property type="project" value="InterPro"/>
</dbReference>
<reference evidence="1 2" key="1">
    <citation type="submission" date="2019-12" db="EMBL/GenBank/DDBJ databases">
        <authorList>
            <person name="Alioto T."/>
            <person name="Alioto T."/>
            <person name="Gomez Garrido J."/>
        </authorList>
    </citation>
    <scope>NUCLEOTIDE SEQUENCE [LARGE SCALE GENOMIC DNA]</scope>
</reference>
<dbReference type="Proteomes" id="UP000594638">
    <property type="component" value="Unassembled WGS sequence"/>
</dbReference>
<evidence type="ECO:0000313" key="2">
    <source>
        <dbReference type="Proteomes" id="UP000594638"/>
    </source>
</evidence>
<organism evidence="1 2">
    <name type="scientific">Olea europaea subsp. europaea</name>
    <dbReference type="NCBI Taxonomy" id="158383"/>
    <lineage>
        <taxon>Eukaryota</taxon>
        <taxon>Viridiplantae</taxon>
        <taxon>Streptophyta</taxon>
        <taxon>Embryophyta</taxon>
        <taxon>Tracheophyta</taxon>
        <taxon>Spermatophyta</taxon>
        <taxon>Magnoliopsida</taxon>
        <taxon>eudicotyledons</taxon>
        <taxon>Gunneridae</taxon>
        <taxon>Pentapetalae</taxon>
        <taxon>asterids</taxon>
        <taxon>lamiids</taxon>
        <taxon>Lamiales</taxon>
        <taxon>Oleaceae</taxon>
        <taxon>Oleeae</taxon>
        <taxon>Olea</taxon>
    </lineage>
</organism>
<sequence length="218" mass="24396">MYNFYSIQSSKYFFGWQISTGPEARQINGPATPLQIKNFTLSQHLQEIHARVTSMILRLPIVASDILSPALRTIYGIACDSVTPLFQAMLDHLEACILQIHDQNFGTLSMDAAIDFDNNASPYMEELQKSILHFRTEFLSRLLPSSGAISTGAETICTRLVRSMASWVLIFFIRHASLVRPLSESGKLRMARDMAELELAVGQNLFPVEQLGAPYQAL</sequence>
<proteinExistence type="predicted"/>